<reference evidence="12" key="1">
    <citation type="journal article" date="2019" name="Int. J. Syst. Evol. Microbiol.">
        <title>The Global Catalogue of Microorganisms (GCM) 10K type strain sequencing project: providing services to taxonomists for standard genome sequencing and annotation.</title>
        <authorList>
            <consortium name="The Broad Institute Genomics Platform"/>
            <consortium name="The Broad Institute Genome Sequencing Center for Infectious Disease"/>
            <person name="Wu L."/>
            <person name="Ma J."/>
        </authorList>
    </citation>
    <scope>NUCLEOTIDE SEQUENCE [LARGE SCALE GENOMIC DNA]</scope>
    <source>
        <strain evidence="12">JCM 19212</strain>
    </source>
</reference>
<dbReference type="PANTHER" id="PTHR42718:SF9">
    <property type="entry name" value="MAJOR FACILITATOR SUPERFAMILY MULTIDRUG TRANSPORTER MFSC"/>
    <property type="match status" value="1"/>
</dbReference>
<keyword evidence="6 9" id="KW-1133">Transmembrane helix</keyword>
<evidence type="ECO:0000256" key="4">
    <source>
        <dbReference type="ARBA" id="ARBA00022475"/>
    </source>
</evidence>
<keyword evidence="5 9" id="KW-0812">Transmembrane</keyword>
<feature type="transmembrane region" description="Helical" evidence="9">
    <location>
        <begin position="320"/>
        <end position="343"/>
    </location>
</feature>
<keyword evidence="4" id="KW-1003">Cell membrane</keyword>
<feature type="transmembrane region" description="Helical" evidence="9">
    <location>
        <begin position="294"/>
        <end position="314"/>
    </location>
</feature>
<dbReference type="InterPro" id="IPR004638">
    <property type="entry name" value="EmrB-like"/>
</dbReference>
<keyword evidence="7 9" id="KW-0472">Membrane</keyword>
<keyword evidence="3" id="KW-0813">Transport</keyword>
<evidence type="ECO:0000256" key="3">
    <source>
        <dbReference type="ARBA" id="ARBA00022448"/>
    </source>
</evidence>
<feature type="transmembrane region" description="Helical" evidence="9">
    <location>
        <begin position="158"/>
        <end position="180"/>
    </location>
</feature>
<feature type="transmembrane region" description="Helical" evidence="9">
    <location>
        <begin position="385"/>
        <end position="406"/>
    </location>
</feature>
<dbReference type="PANTHER" id="PTHR42718">
    <property type="entry name" value="MAJOR FACILITATOR SUPERFAMILY MULTIDRUG TRANSPORTER MFSC"/>
    <property type="match status" value="1"/>
</dbReference>
<dbReference type="NCBIfam" id="TIGR00711">
    <property type="entry name" value="efflux_EmrB"/>
    <property type="match status" value="1"/>
</dbReference>
<gene>
    <name evidence="11" type="ORF">GCM10025759_20730</name>
</gene>
<name>A0ABP9LHV6_9GAMM</name>
<evidence type="ECO:0000256" key="5">
    <source>
        <dbReference type="ARBA" id="ARBA00022692"/>
    </source>
</evidence>
<dbReference type="InterPro" id="IPR036259">
    <property type="entry name" value="MFS_trans_sf"/>
</dbReference>
<dbReference type="Gene3D" id="1.20.1250.20">
    <property type="entry name" value="MFS general substrate transporter like domains"/>
    <property type="match status" value="1"/>
</dbReference>
<sequence length="532" mass="57595">MSNTIAQQEEEFGLPVTPEPKPQAAFRPPNMALTTIGLALASFMQVLDTTIANVSLPTISGNLGASANQATWVITSFAVSNAIALPLTGFLTRRFGERTLFTWATLAFVIASLLCGLANSMGLLVAARALQGFVCGPMYPVTQALLISIYPPHKRGQAIALLAMVTVVAPIAGPILGGWITDNYSWEWIFFINVPIGIFSSIVVGRQLKGRPERLEKPKMDYIGLATLVLGVGALQIMLDLGNDEDWFNSTKIVWLTVVAVIALAVFVIWELTEKDPIVNLRLFRHRNFASGTLAMVMAYSAFFSVGLLVPLWLQRNLGYTPIWAGFASAPIGILPVLLTPLVGKYASKFDLRMLATFAFVVMASTSFYRSGFNLDVDFQRVAEVQLWQGLGVALFFMPVLTILLSDLEPHEIAAGSGLATFVRTLGGSFAASLTTWAWNQRTTVHHARLTENISAYDPSMQQTVAALGQGDLQRGAVMLNQVISQQAAQIGFNEIFHLLGILFLVVIVFVWFARPPFAAKMGGGAAAAGGH</sequence>
<proteinExistence type="inferred from homology"/>
<protein>
    <submittedName>
        <fullName evidence="11">DHA2 family efflux MFS transporter permease subunit</fullName>
    </submittedName>
</protein>
<evidence type="ECO:0000256" key="1">
    <source>
        <dbReference type="ARBA" id="ARBA00004651"/>
    </source>
</evidence>
<evidence type="ECO:0000256" key="8">
    <source>
        <dbReference type="SAM" id="MobiDB-lite"/>
    </source>
</evidence>
<dbReference type="Proteomes" id="UP001501083">
    <property type="component" value="Unassembled WGS sequence"/>
</dbReference>
<feature type="transmembrane region" description="Helical" evidence="9">
    <location>
        <begin position="220"/>
        <end position="241"/>
    </location>
</feature>
<evidence type="ECO:0000256" key="7">
    <source>
        <dbReference type="ARBA" id="ARBA00023136"/>
    </source>
</evidence>
<evidence type="ECO:0000256" key="6">
    <source>
        <dbReference type="ARBA" id="ARBA00022989"/>
    </source>
</evidence>
<evidence type="ECO:0000313" key="12">
    <source>
        <dbReference type="Proteomes" id="UP001501083"/>
    </source>
</evidence>
<accession>A0ABP9LHV6</accession>
<dbReference type="InterPro" id="IPR020846">
    <property type="entry name" value="MFS_dom"/>
</dbReference>
<evidence type="ECO:0000256" key="2">
    <source>
        <dbReference type="ARBA" id="ARBA00008537"/>
    </source>
</evidence>
<keyword evidence="12" id="KW-1185">Reference proteome</keyword>
<comment type="subcellular location">
    <subcellularLocation>
        <location evidence="1">Cell membrane</location>
        <topology evidence="1">Multi-pass membrane protein</topology>
    </subcellularLocation>
</comment>
<dbReference type="Pfam" id="PF07690">
    <property type="entry name" value="MFS_1"/>
    <property type="match status" value="1"/>
</dbReference>
<dbReference type="PROSITE" id="PS50850">
    <property type="entry name" value="MFS"/>
    <property type="match status" value="1"/>
</dbReference>
<dbReference type="EMBL" id="BAABKY010000002">
    <property type="protein sequence ID" value="GAA5076284.1"/>
    <property type="molecule type" value="Genomic_DNA"/>
</dbReference>
<feature type="region of interest" description="Disordered" evidence="8">
    <location>
        <begin position="1"/>
        <end position="24"/>
    </location>
</feature>
<dbReference type="CDD" id="cd17503">
    <property type="entry name" value="MFS_LmrB_MDR_like"/>
    <property type="match status" value="1"/>
</dbReference>
<feature type="transmembrane region" description="Helical" evidence="9">
    <location>
        <begin position="31"/>
        <end position="52"/>
    </location>
</feature>
<evidence type="ECO:0000256" key="9">
    <source>
        <dbReference type="SAM" id="Phobius"/>
    </source>
</evidence>
<feature type="transmembrane region" description="Helical" evidence="9">
    <location>
        <begin position="355"/>
        <end position="373"/>
    </location>
</feature>
<feature type="transmembrane region" description="Helical" evidence="9">
    <location>
        <begin position="496"/>
        <end position="514"/>
    </location>
</feature>
<feature type="transmembrane region" description="Helical" evidence="9">
    <location>
        <begin position="130"/>
        <end position="151"/>
    </location>
</feature>
<feature type="domain" description="Major facilitator superfamily (MFS) profile" evidence="10">
    <location>
        <begin position="34"/>
        <end position="519"/>
    </location>
</feature>
<organism evidence="11 12">
    <name type="scientific">Lysobacter panacisoli</name>
    <dbReference type="NCBI Taxonomy" id="1255263"/>
    <lineage>
        <taxon>Bacteria</taxon>
        <taxon>Pseudomonadati</taxon>
        <taxon>Pseudomonadota</taxon>
        <taxon>Gammaproteobacteria</taxon>
        <taxon>Lysobacterales</taxon>
        <taxon>Lysobacteraceae</taxon>
        <taxon>Lysobacter</taxon>
    </lineage>
</organism>
<comment type="caution">
    <text evidence="11">The sequence shown here is derived from an EMBL/GenBank/DDBJ whole genome shotgun (WGS) entry which is preliminary data.</text>
</comment>
<evidence type="ECO:0000259" key="10">
    <source>
        <dbReference type="PROSITE" id="PS50850"/>
    </source>
</evidence>
<comment type="similarity">
    <text evidence="2">Belongs to the major facilitator superfamily. EmrB family.</text>
</comment>
<dbReference type="InterPro" id="IPR011701">
    <property type="entry name" value="MFS"/>
</dbReference>
<feature type="transmembrane region" description="Helical" evidence="9">
    <location>
        <begin position="186"/>
        <end position="208"/>
    </location>
</feature>
<feature type="transmembrane region" description="Helical" evidence="9">
    <location>
        <begin position="253"/>
        <end position="273"/>
    </location>
</feature>
<feature type="transmembrane region" description="Helical" evidence="9">
    <location>
        <begin position="72"/>
        <end position="91"/>
    </location>
</feature>
<evidence type="ECO:0000313" key="11">
    <source>
        <dbReference type="EMBL" id="GAA5076284.1"/>
    </source>
</evidence>
<feature type="transmembrane region" description="Helical" evidence="9">
    <location>
        <begin position="103"/>
        <end position="124"/>
    </location>
</feature>
<dbReference type="RefSeq" id="WP_158985464.1">
    <property type="nucleotide sequence ID" value="NZ_BAABKY010000002.1"/>
</dbReference>
<dbReference type="Gene3D" id="1.20.1720.10">
    <property type="entry name" value="Multidrug resistance protein D"/>
    <property type="match status" value="1"/>
</dbReference>
<dbReference type="SUPFAM" id="SSF103473">
    <property type="entry name" value="MFS general substrate transporter"/>
    <property type="match status" value="1"/>
</dbReference>